<dbReference type="GeneID" id="5980669"/>
<sequence length="108" mass="12369">MSRSHHRRLDITWRRSTLLDPRTRDPPTPKNSSQGLSHKLSMHGILLPRQSGLVQRRPSKLDRRNITTVTPHDLPDTFLIAFDCWNSPADIVRPSSYRQAAAAIYGMQ</sequence>
<reference evidence="3" key="1">
    <citation type="journal article" date="2007" name="Plant Cell">
        <title>Dothideomycete-plant interactions illuminated by genome sequencing and EST analysis of the wheat pathogen Stagonospora nodorum.</title>
        <authorList>
            <person name="Hane J.K."/>
            <person name="Lowe R.G."/>
            <person name="Solomon P.S."/>
            <person name="Tan K.C."/>
            <person name="Schoch C.L."/>
            <person name="Spatafora J.W."/>
            <person name="Crous P.W."/>
            <person name="Kodira C."/>
            <person name="Birren B.W."/>
            <person name="Galagan J.E."/>
            <person name="Torriani S.F."/>
            <person name="McDonald B.A."/>
            <person name="Oliver R.P."/>
        </authorList>
    </citation>
    <scope>NUCLEOTIDE SEQUENCE [LARGE SCALE GENOMIC DNA]</scope>
    <source>
        <strain evidence="3">SN15 / ATCC MYA-4574 / FGSC 10173</strain>
    </source>
</reference>
<name>Q0U3X4_PHANO</name>
<protein>
    <submittedName>
        <fullName evidence="2">Uncharacterized protein</fullName>
    </submittedName>
</protein>
<dbReference type="RefSeq" id="XP_001803749.1">
    <property type="nucleotide sequence ID" value="XM_001803697.1"/>
</dbReference>
<dbReference type="InParanoid" id="Q0U3X4"/>
<proteinExistence type="predicted"/>
<feature type="region of interest" description="Disordered" evidence="1">
    <location>
        <begin position="15"/>
        <end position="39"/>
    </location>
</feature>
<evidence type="ECO:0000313" key="3">
    <source>
        <dbReference type="Proteomes" id="UP000001055"/>
    </source>
</evidence>
<dbReference type="Proteomes" id="UP000001055">
    <property type="component" value="Unassembled WGS sequence"/>
</dbReference>
<accession>Q0U3X4</accession>
<evidence type="ECO:0000256" key="1">
    <source>
        <dbReference type="SAM" id="MobiDB-lite"/>
    </source>
</evidence>
<gene>
    <name evidence="2" type="ORF">SNOG_13540</name>
</gene>
<evidence type="ECO:0000313" key="2">
    <source>
        <dbReference type="EMBL" id="EAT78987.1"/>
    </source>
</evidence>
<organism evidence="2 3">
    <name type="scientific">Phaeosphaeria nodorum (strain SN15 / ATCC MYA-4574 / FGSC 10173)</name>
    <name type="common">Glume blotch fungus</name>
    <name type="synonym">Parastagonospora nodorum</name>
    <dbReference type="NCBI Taxonomy" id="321614"/>
    <lineage>
        <taxon>Eukaryota</taxon>
        <taxon>Fungi</taxon>
        <taxon>Dikarya</taxon>
        <taxon>Ascomycota</taxon>
        <taxon>Pezizomycotina</taxon>
        <taxon>Dothideomycetes</taxon>
        <taxon>Pleosporomycetidae</taxon>
        <taxon>Pleosporales</taxon>
        <taxon>Pleosporineae</taxon>
        <taxon>Phaeosphaeriaceae</taxon>
        <taxon>Parastagonospora</taxon>
    </lineage>
</organism>
<dbReference type="EMBL" id="CH445351">
    <property type="protein sequence ID" value="EAT78987.1"/>
    <property type="molecule type" value="Genomic_DNA"/>
</dbReference>
<dbReference type="AlphaFoldDB" id="Q0U3X4"/>
<dbReference type="KEGG" id="pno:SNOG_13540"/>